<sequence length="88" mass="9413">MNNLHQPISDMSSQKATAAASYGASITTAAGGAFTVNDLALWGGLFLALLTFIVNLVYNARKDKREAELTRLESELAKARLAKELSGK</sequence>
<name>A0ABS9QW76_9GAMM</name>
<proteinExistence type="predicted"/>
<protein>
    <recommendedName>
        <fullName evidence="4">Holin</fullName>
    </recommendedName>
</protein>
<dbReference type="Proteomes" id="UP000829384">
    <property type="component" value="Unassembled WGS sequence"/>
</dbReference>
<gene>
    <name evidence="2" type="ORF">H9J30_11890</name>
</gene>
<evidence type="ECO:0000313" key="2">
    <source>
        <dbReference type="EMBL" id="MCG9964612.1"/>
    </source>
</evidence>
<evidence type="ECO:0000256" key="1">
    <source>
        <dbReference type="SAM" id="Phobius"/>
    </source>
</evidence>
<keyword evidence="1" id="KW-0472">Membrane</keyword>
<evidence type="ECO:0000313" key="3">
    <source>
        <dbReference type="Proteomes" id="UP000829384"/>
    </source>
</evidence>
<feature type="transmembrane region" description="Helical" evidence="1">
    <location>
        <begin position="39"/>
        <end position="58"/>
    </location>
</feature>
<keyword evidence="3" id="KW-1185">Reference proteome</keyword>
<dbReference type="InterPro" id="IPR032118">
    <property type="entry name" value="Phage_holin_HP1"/>
</dbReference>
<keyword evidence="1" id="KW-0812">Transmembrane</keyword>
<reference evidence="2 3" key="1">
    <citation type="submission" date="2020-08" db="EMBL/GenBank/DDBJ databases">
        <title>Whole genome sequence of Shewanella sp strain PS-2.</title>
        <authorList>
            <person name="Das S.K."/>
        </authorList>
    </citation>
    <scope>NUCLEOTIDE SEQUENCE [LARGE SCALE GENOMIC DNA]</scope>
    <source>
        <strain evidence="2 3">PS-2</strain>
    </source>
</reference>
<accession>A0ABS9QW76</accession>
<dbReference type="RefSeq" id="WP_240131230.1">
    <property type="nucleotide sequence ID" value="NZ_JACSDI010000007.1"/>
</dbReference>
<keyword evidence="1" id="KW-1133">Transmembrane helix</keyword>
<evidence type="ECO:0008006" key="4">
    <source>
        <dbReference type="Google" id="ProtNLM"/>
    </source>
</evidence>
<dbReference type="EMBL" id="JACSDI010000007">
    <property type="protein sequence ID" value="MCG9964612.1"/>
    <property type="molecule type" value="Genomic_DNA"/>
</dbReference>
<dbReference type="Pfam" id="PF16080">
    <property type="entry name" value="Phage_holin_2_3"/>
    <property type="match status" value="1"/>
</dbReference>
<organism evidence="2 3">
    <name type="scientific">Shewanella cutis</name>
    <dbReference type="NCBI Taxonomy" id="2766780"/>
    <lineage>
        <taxon>Bacteria</taxon>
        <taxon>Pseudomonadati</taxon>
        <taxon>Pseudomonadota</taxon>
        <taxon>Gammaproteobacteria</taxon>
        <taxon>Alteromonadales</taxon>
        <taxon>Shewanellaceae</taxon>
        <taxon>Shewanella</taxon>
    </lineage>
</organism>
<comment type="caution">
    <text evidence="2">The sequence shown here is derived from an EMBL/GenBank/DDBJ whole genome shotgun (WGS) entry which is preliminary data.</text>
</comment>